<gene>
    <name evidence="2" type="ORF">V2S66_33180</name>
</gene>
<dbReference type="EMBL" id="JAZEWV010000054">
    <property type="protein sequence ID" value="MEE4546806.1"/>
    <property type="molecule type" value="Genomic_DNA"/>
</dbReference>
<feature type="transmembrane region" description="Helical" evidence="1">
    <location>
        <begin position="24"/>
        <end position="46"/>
    </location>
</feature>
<evidence type="ECO:0000313" key="2">
    <source>
        <dbReference type="EMBL" id="MEE4546806.1"/>
    </source>
</evidence>
<protein>
    <submittedName>
        <fullName evidence="2">Uncharacterized protein</fullName>
    </submittedName>
</protein>
<proteinExistence type="predicted"/>
<name>A0ABU7PM81_9ACTN</name>
<keyword evidence="1" id="KW-1133">Transmembrane helix</keyword>
<evidence type="ECO:0000313" key="3">
    <source>
        <dbReference type="Proteomes" id="UP001344658"/>
    </source>
</evidence>
<dbReference type="Proteomes" id="UP001344658">
    <property type="component" value="Unassembled WGS sequence"/>
</dbReference>
<keyword evidence="3" id="KW-1185">Reference proteome</keyword>
<sequence>MIGTGTPSPTGTGSLAHTLSSSRAGLFAGIAALFNAAGAALIAAAARRRGRSSHR</sequence>
<evidence type="ECO:0000256" key="1">
    <source>
        <dbReference type="SAM" id="Phobius"/>
    </source>
</evidence>
<reference evidence="2 3" key="1">
    <citation type="submission" date="2023-12" db="EMBL/GenBank/DDBJ databases">
        <title>Streptomyces sp. V4-01.</title>
        <authorList>
            <person name="Somphong A."/>
            <person name="Phongsopitanun W."/>
        </authorList>
    </citation>
    <scope>NUCLEOTIDE SEQUENCE [LARGE SCALE GENOMIC DNA]</scope>
    <source>
        <strain evidence="2 3">V4-01</strain>
    </source>
</reference>
<accession>A0ABU7PM81</accession>
<keyword evidence="1" id="KW-0812">Transmembrane</keyword>
<keyword evidence="1" id="KW-0472">Membrane</keyword>
<organism evidence="2 3">
    <name type="scientific">Actinacidiphila polyblastidii</name>
    <dbReference type="NCBI Taxonomy" id="3110430"/>
    <lineage>
        <taxon>Bacteria</taxon>
        <taxon>Bacillati</taxon>
        <taxon>Actinomycetota</taxon>
        <taxon>Actinomycetes</taxon>
        <taxon>Kitasatosporales</taxon>
        <taxon>Streptomycetaceae</taxon>
        <taxon>Actinacidiphila</taxon>
    </lineage>
</organism>
<dbReference type="RefSeq" id="WP_330800609.1">
    <property type="nucleotide sequence ID" value="NZ_JAZEWV010000054.1"/>
</dbReference>
<comment type="caution">
    <text evidence="2">The sequence shown here is derived from an EMBL/GenBank/DDBJ whole genome shotgun (WGS) entry which is preliminary data.</text>
</comment>